<feature type="binding site" evidence="14">
    <location>
        <begin position="158"/>
        <end position="159"/>
    </location>
    <ligand>
        <name>S-adenosyl-L-methionine</name>
        <dbReference type="ChEBI" id="CHEBI:59789"/>
    </ligand>
</feature>
<dbReference type="Pfam" id="PF21016">
    <property type="entry name" value="RlmN_N"/>
    <property type="match status" value="1"/>
</dbReference>
<keyword evidence="9 14" id="KW-0819">tRNA processing</keyword>
<dbReference type="GO" id="GO:0051539">
    <property type="term" value="F:4 iron, 4 sulfur cluster binding"/>
    <property type="evidence" value="ECO:0007669"/>
    <property type="project" value="UniProtKB-UniRule"/>
</dbReference>
<dbReference type="EC" id="2.1.1.192" evidence="14"/>
<evidence type="ECO:0000256" key="4">
    <source>
        <dbReference type="ARBA" id="ARBA00022490"/>
    </source>
</evidence>
<feature type="active site" description="Proton acceptor" evidence="14">
    <location>
        <position position="93"/>
    </location>
</feature>
<dbReference type="GO" id="GO:0070040">
    <property type="term" value="F:rRNA (adenine(2503)-C2-)-methyltransferase activity"/>
    <property type="evidence" value="ECO:0007669"/>
    <property type="project" value="UniProtKB-UniRule"/>
</dbReference>
<dbReference type="PANTHER" id="PTHR30544:SF5">
    <property type="entry name" value="RADICAL SAM CORE DOMAIN-CONTAINING PROTEIN"/>
    <property type="match status" value="1"/>
</dbReference>
<comment type="function">
    <text evidence="14">Specifically methylates position 2 of adenine 2503 in 23S rRNA and position 2 of adenine 37 in tRNAs.</text>
</comment>
<dbReference type="InterPro" id="IPR040072">
    <property type="entry name" value="Methyltransferase_A"/>
</dbReference>
<feature type="binding site" evidence="14">
    <location>
        <position position="117"/>
    </location>
    <ligand>
        <name>[4Fe-4S] cluster</name>
        <dbReference type="ChEBI" id="CHEBI:49883"/>
        <note>4Fe-4S-S-AdoMet</note>
    </ligand>
</feature>
<dbReference type="EMBL" id="JXBL01000001">
    <property type="protein sequence ID" value="KIE42833.1"/>
    <property type="molecule type" value="Genomic_DNA"/>
</dbReference>
<feature type="binding site" evidence="14">
    <location>
        <begin position="212"/>
        <end position="214"/>
    </location>
    <ligand>
        <name>S-adenosyl-L-methionine</name>
        <dbReference type="ChEBI" id="CHEBI:59789"/>
    </ligand>
</feature>
<evidence type="ECO:0000256" key="8">
    <source>
        <dbReference type="ARBA" id="ARBA00022691"/>
    </source>
</evidence>
<dbReference type="GO" id="GO:0046872">
    <property type="term" value="F:metal ion binding"/>
    <property type="evidence" value="ECO:0007669"/>
    <property type="project" value="UniProtKB-KW"/>
</dbReference>
<comment type="catalytic activity">
    <reaction evidence="14">
        <text>adenosine(2503) in 23S rRNA + 2 reduced [2Fe-2S]-[ferredoxin] + 2 S-adenosyl-L-methionine = 2-methyladenosine(2503) in 23S rRNA + 5'-deoxyadenosine + L-methionine + 2 oxidized [2Fe-2S]-[ferredoxin] + S-adenosyl-L-homocysteine</text>
        <dbReference type="Rhea" id="RHEA:42916"/>
        <dbReference type="Rhea" id="RHEA-COMP:10000"/>
        <dbReference type="Rhea" id="RHEA-COMP:10001"/>
        <dbReference type="Rhea" id="RHEA-COMP:10152"/>
        <dbReference type="Rhea" id="RHEA-COMP:10282"/>
        <dbReference type="ChEBI" id="CHEBI:17319"/>
        <dbReference type="ChEBI" id="CHEBI:33737"/>
        <dbReference type="ChEBI" id="CHEBI:33738"/>
        <dbReference type="ChEBI" id="CHEBI:57844"/>
        <dbReference type="ChEBI" id="CHEBI:57856"/>
        <dbReference type="ChEBI" id="CHEBI:59789"/>
        <dbReference type="ChEBI" id="CHEBI:74411"/>
        <dbReference type="ChEBI" id="CHEBI:74497"/>
        <dbReference type="EC" id="2.1.1.192"/>
    </reaction>
</comment>
<feature type="binding site" evidence="14">
    <location>
        <position position="190"/>
    </location>
    <ligand>
        <name>S-adenosyl-L-methionine</name>
        <dbReference type="ChEBI" id="CHEBI:59789"/>
    </ligand>
</feature>
<comment type="catalytic activity">
    <reaction evidence="14">
        <text>adenosine(37) in tRNA + 2 reduced [2Fe-2S]-[ferredoxin] + 2 S-adenosyl-L-methionine = 2-methyladenosine(37) in tRNA + 5'-deoxyadenosine + L-methionine + 2 oxidized [2Fe-2S]-[ferredoxin] + S-adenosyl-L-homocysteine</text>
        <dbReference type="Rhea" id="RHEA:43332"/>
        <dbReference type="Rhea" id="RHEA-COMP:10000"/>
        <dbReference type="Rhea" id="RHEA-COMP:10001"/>
        <dbReference type="Rhea" id="RHEA-COMP:10162"/>
        <dbReference type="Rhea" id="RHEA-COMP:10485"/>
        <dbReference type="ChEBI" id="CHEBI:17319"/>
        <dbReference type="ChEBI" id="CHEBI:33737"/>
        <dbReference type="ChEBI" id="CHEBI:33738"/>
        <dbReference type="ChEBI" id="CHEBI:57844"/>
        <dbReference type="ChEBI" id="CHEBI:57856"/>
        <dbReference type="ChEBI" id="CHEBI:59789"/>
        <dbReference type="ChEBI" id="CHEBI:74411"/>
        <dbReference type="ChEBI" id="CHEBI:74497"/>
        <dbReference type="EC" id="2.1.1.192"/>
    </reaction>
</comment>
<reference evidence="16 17" key="1">
    <citation type="submission" date="2015-01" db="EMBL/GenBank/DDBJ databases">
        <title>Genome sequence of the anaerobic bacterium Geobacter soli GSS01, a dissimilatory Fe(III) reducer from soil.</title>
        <authorList>
            <person name="Yang G."/>
            <person name="Zhou S."/>
        </authorList>
    </citation>
    <scope>NUCLEOTIDE SEQUENCE [LARGE SCALE GENOMIC DNA]</scope>
    <source>
        <strain evidence="16 17">GSS01</strain>
    </source>
</reference>
<dbReference type="GO" id="GO:0005737">
    <property type="term" value="C:cytoplasm"/>
    <property type="evidence" value="ECO:0007669"/>
    <property type="project" value="UniProtKB-SubCell"/>
</dbReference>
<dbReference type="InterPro" id="IPR058240">
    <property type="entry name" value="rSAM_sf"/>
</dbReference>
<dbReference type="GO" id="GO:0002935">
    <property type="term" value="F:tRNA (adenine(37)-C2)-methyltransferase activity"/>
    <property type="evidence" value="ECO:0007669"/>
    <property type="project" value="UniProtKB-UniRule"/>
</dbReference>
<dbReference type="HAMAP" id="MF_01849">
    <property type="entry name" value="RNA_methyltr_RlmN"/>
    <property type="match status" value="1"/>
</dbReference>
<comment type="similarity">
    <text evidence="2 14">Belongs to the radical SAM superfamily. RlmN family.</text>
</comment>
<dbReference type="InterPro" id="IPR027492">
    <property type="entry name" value="RNA_MTrfase_RlmN"/>
</dbReference>
<dbReference type="SFLD" id="SFLDF00275">
    <property type="entry name" value="adenosine_C2_methyltransferase"/>
    <property type="match status" value="1"/>
</dbReference>
<dbReference type="InterPro" id="IPR048641">
    <property type="entry name" value="RlmN_N"/>
</dbReference>
<dbReference type="GO" id="GO:0019843">
    <property type="term" value="F:rRNA binding"/>
    <property type="evidence" value="ECO:0007669"/>
    <property type="project" value="UniProtKB-UniRule"/>
</dbReference>
<evidence type="ECO:0000313" key="16">
    <source>
        <dbReference type="EMBL" id="KIE42833.1"/>
    </source>
</evidence>
<evidence type="ECO:0000256" key="3">
    <source>
        <dbReference type="ARBA" id="ARBA00022485"/>
    </source>
</evidence>
<feature type="binding site" evidence="14">
    <location>
        <position position="120"/>
    </location>
    <ligand>
        <name>[4Fe-4S] cluster</name>
        <dbReference type="ChEBI" id="CHEBI:49883"/>
        <note>4Fe-4S-S-AdoMet</note>
    </ligand>
</feature>
<keyword evidence="5 14" id="KW-0698">rRNA processing</keyword>
<evidence type="ECO:0000313" key="17">
    <source>
        <dbReference type="Proteomes" id="UP000031433"/>
    </source>
</evidence>
<feature type="binding site" evidence="14">
    <location>
        <position position="113"/>
    </location>
    <ligand>
        <name>[4Fe-4S] cluster</name>
        <dbReference type="ChEBI" id="CHEBI:49883"/>
        <note>4Fe-4S-S-AdoMet</note>
    </ligand>
</feature>
<dbReference type="PANTHER" id="PTHR30544">
    <property type="entry name" value="23S RRNA METHYLTRANSFERASE"/>
    <property type="match status" value="1"/>
</dbReference>
<comment type="caution">
    <text evidence="16">The sequence shown here is derived from an EMBL/GenBank/DDBJ whole genome shotgun (WGS) entry which is preliminary data.</text>
</comment>
<comment type="cofactor">
    <cofactor evidence="14">
        <name>[4Fe-4S] cluster</name>
        <dbReference type="ChEBI" id="CHEBI:49883"/>
    </cofactor>
    <text evidence="14">Binds 1 [4Fe-4S] cluster. The cluster is coordinated with 3 cysteines and an exchangeable S-adenosyl-L-methionine.</text>
</comment>
<organism evidence="16 17">
    <name type="scientific">Geobacter soli</name>
    <dbReference type="NCBI Taxonomy" id="1510391"/>
    <lineage>
        <taxon>Bacteria</taxon>
        <taxon>Pseudomonadati</taxon>
        <taxon>Thermodesulfobacteriota</taxon>
        <taxon>Desulfuromonadia</taxon>
        <taxon>Geobacterales</taxon>
        <taxon>Geobacteraceae</taxon>
        <taxon>Geobacter</taxon>
    </lineage>
</organism>
<comment type="caution">
    <text evidence="14">Lacks conserved residue(s) required for the propagation of feature annotation.</text>
</comment>
<dbReference type="CDD" id="cd01335">
    <property type="entry name" value="Radical_SAM"/>
    <property type="match status" value="1"/>
</dbReference>
<proteinExistence type="inferred from homology"/>
<dbReference type="InterPro" id="IPR007197">
    <property type="entry name" value="rSAM"/>
</dbReference>
<evidence type="ECO:0000256" key="13">
    <source>
        <dbReference type="ARBA" id="ARBA00023157"/>
    </source>
</evidence>
<keyword evidence="11 14" id="KW-0408">Iron</keyword>
<dbReference type="RefSeq" id="WP_039645756.1">
    <property type="nucleotide sequence ID" value="NZ_JXBL01000001.1"/>
</dbReference>
<dbReference type="SFLD" id="SFLDS00029">
    <property type="entry name" value="Radical_SAM"/>
    <property type="match status" value="1"/>
</dbReference>
<feature type="active site" description="S-methylcysteine intermediate" evidence="14">
    <location>
        <position position="331"/>
    </location>
</feature>
<dbReference type="GO" id="GO:0000049">
    <property type="term" value="F:tRNA binding"/>
    <property type="evidence" value="ECO:0007669"/>
    <property type="project" value="UniProtKB-UniRule"/>
</dbReference>
<dbReference type="InterPro" id="IPR013785">
    <property type="entry name" value="Aldolase_TIM"/>
</dbReference>
<dbReference type="Pfam" id="PF04055">
    <property type="entry name" value="Radical_SAM"/>
    <property type="match status" value="1"/>
</dbReference>
<keyword evidence="6 14" id="KW-0489">Methyltransferase</keyword>
<keyword evidence="7 14" id="KW-0808">Transferase</keyword>
<evidence type="ECO:0000256" key="14">
    <source>
        <dbReference type="HAMAP-Rule" id="MF_01849"/>
    </source>
</evidence>
<dbReference type="GO" id="GO:0070475">
    <property type="term" value="P:rRNA base methylation"/>
    <property type="evidence" value="ECO:0007669"/>
    <property type="project" value="UniProtKB-UniRule"/>
</dbReference>
<dbReference type="PIRSF" id="PIRSF006004">
    <property type="entry name" value="CHP00048"/>
    <property type="match status" value="1"/>
</dbReference>
<comment type="miscellaneous">
    <text evidence="14">Reaction proceeds by a ping-pong mechanism involving intermediate methylation of a conserved cysteine residue.</text>
</comment>
<dbReference type="SUPFAM" id="SSF102114">
    <property type="entry name" value="Radical SAM enzymes"/>
    <property type="match status" value="1"/>
</dbReference>
<protein>
    <recommendedName>
        <fullName evidence="14">Probable dual-specificity RNA methyltransferase RlmN</fullName>
        <ecNumber evidence="14">2.1.1.192</ecNumber>
    </recommendedName>
    <alternativeName>
        <fullName evidence="14">23S rRNA (adenine(2503)-C(2))-methyltransferase</fullName>
    </alternativeName>
    <alternativeName>
        <fullName evidence="14">23S rRNA m2A2503 methyltransferase</fullName>
    </alternativeName>
    <alternativeName>
        <fullName evidence="14">Ribosomal RNA large subunit methyltransferase N</fullName>
    </alternativeName>
    <alternativeName>
        <fullName evidence="14">tRNA (adenine(37)-C(2))-methyltransferase</fullName>
    </alternativeName>
    <alternativeName>
        <fullName evidence="14">tRNA m2A37 methyltransferase</fullName>
    </alternativeName>
</protein>
<dbReference type="FunFam" id="3.20.20.70:FF:000161">
    <property type="entry name" value="Dual-specificity RNA methyltransferase RlmN"/>
    <property type="match status" value="1"/>
</dbReference>
<keyword evidence="17" id="KW-1185">Reference proteome</keyword>
<dbReference type="Gene3D" id="1.10.150.530">
    <property type="match status" value="1"/>
</dbReference>
<comment type="subcellular location">
    <subcellularLocation>
        <location evidence="1 14">Cytoplasm</location>
    </subcellularLocation>
</comment>
<evidence type="ECO:0000256" key="9">
    <source>
        <dbReference type="ARBA" id="ARBA00022694"/>
    </source>
</evidence>
<sequence length="360" mass="40266">MDTMIDIKGLSIDDLERFLMGKGKERYRARQIFKWLYQRGATSFAEMTDLAKELRRDLEETARISTLSPEALEISRDGTRKYLFRLDDGCSVESVLIPEEDRNTLCISSQVGCAMACEFCLTGTFRLTRNLTTAEIVNQVCAVQRDVPVRNIVFMGMGEPLANLDNVIRALQIMLHDDGLQFSSRRITVSTAGLVPEMERLGRSVTVNLAVSLNATTDELRDRIMPINRKYPLAVLLDACRRFPLPGRRKITIEYVLLGGVNDTLDDAKRLVRLLSDIPSKINLIPFNEHGGCSYRSPSQDAIDRFHKYLLDKHFTVITRSSRGADISAACGQLKGKLDAMKPSGAGRQIEGADSTNEVT</sequence>
<keyword evidence="8 14" id="KW-0949">S-adenosyl-L-methionine</keyword>
<gene>
    <name evidence="14" type="primary">rlmN</name>
    <name evidence="16" type="ORF">SE37_09410</name>
</gene>
<evidence type="ECO:0000256" key="11">
    <source>
        <dbReference type="ARBA" id="ARBA00023004"/>
    </source>
</evidence>
<evidence type="ECO:0000256" key="7">
    <source>
        <dbReference type="ARBA" id="ARBA00022679"/>
    </source>
</evidence>
<feature type="binding site" evidence="14">
    <location>
        <position position="288"/>
    </location>
    <ligand>
        <name>S-adenosyl-L-methionine</name>
        <dbReference type="ChEBI" id="CHEBI:59789"/>
    </ligand>
</feature>
<dbReference type="AlphaFoldDB" id="A0A0C1TTQ2"/>
<dbReference type="PROSITE" id="PS51918">
    <property type="entry name" value="RADICAL_SAM"/>
    <property type="match status" value="1"/>
</dbReference>
<keyword evidence="13 14" id="KW-1015">Disulfide bond</keyword>
<evidence type="ECO:0000256" key="5">
    <source>
        <dbReference type="ARBA" id="ARBA00022552"/>
    </source>
</evidence>
<evidence type="ECO:0000256" key="12">
    <source>
        <dbReference type="ARBA" id="ARBA00023014"/>
    </source>
</evidence>
<dbReference type="NCBIfam" id="TIGR00048">
    <property type="entry name" value="rRNA_mod_RlmN"/>
    <property type="match status" value="1"/>
</dbReference>
<dbReference type="SFLD" id="SFLDG01062">
    <property type="entry name" value="methyltransferase_(Class_A)"/>
    <property type="match status" value="1"/>
</dbReference>
<keyword evidence="10 14" id="KW-0479">Metal-binding</keyword>
<evidence type="ECO:0000256" key="10">
    <source>
        <dbReference type="ARBA" id="ARBA00022723"/>
    </source>
</evidence>
<evidence type="ECO:0000256" key="2">
    <source>
        <dbReference type="ARBA" id="ARBA00007544"/>
    </source>
</evidence>
<keyword evidence="3 14" id="KW-0004">4Fe-4S</keyword>
<keyword evidence="4 14" id="KW-0963">Cytoplasm</keyword>
<dbReference type="Proteomes" id="UP000031433">
    <property type="component" value="Unassembled WGS sequence"/>
</dbReference>
<keyword evidence="12 14" id="KW-0411">Iron-sulfur</keyword>
<dbReference type="GO" id="GO:0030488">
    <property type="term" value="P:tRNA methylation"/>
    <property type="evidence" value="ECO:0007669"/>
    <property type="project" value="UniProtKB-UniRule"/>
</dbReference>
<name>A0A0C1TTQ2_9BACT</name>
<feature type="domain" description="Radical SAM core" evidence="15">
    <location>
        <begin position="99"/>
        <end position="326"/>
    </location>
</feature>
<dbReference type="FunFam" id="1.10.150.530:FF:000003">
    <property type="entry name" value="Dual-specificity RNA methyltransferase RlmN"/>
    <property type="match status" value="1"/>
</dbReference>
<dbReference type="InterPro" id="IPR004383">
    <property type="entry name" value="rRNA_lsu_MTrfase_RlmN/Cfr"/>
</dbReference>
<dbReference type="Gene3D" id="3.20.20.70">
    <property type="entry name" value="Aldolase class I"/>
    <property type="match status" value="1"/>
</dbReference>
<evidence type="ECO:0000256" key="1">
    <source>
        <dbReference type="ARBA" id="ARBA00004496"/>
    </source>
</evidence>
<accession>A0A0C1TTQ2</accession>
<evidence type="ECO:0000259" key="15">
    <source>
        <dbReference type="PROSITE" id="PS51918"/>
    </source>
</evidence>
<evidence type="ECO:0000256" key="6">
    <source>
        <dbReference type="ARBA" id="ARBA00022603"/>
    </source>
</evidence>